<dbReference type="EMBL" id="CAJZAG010000003">
    <property type="protein sequence ID" value="CAG9169569.1"/>
    <property type="molecule type" value="Genomic_DNA"/>
</dbReference>
<dbReference type="PANTHER" id="PTHR37422:SF23">
    <property type="entry name" value="TEICHURONIC ACID BIOSYNTHESIS PROTEIN TUAE"/>
    <property type="match status" value="1"/>
</dbReference>
<feature type="transmembrane region" description="Helical" evidence="5">
    <location>
        <begin position="181"/>
        <end position="201"/>
    </location>
</feature>
<sequence>MGAVVLLALLGWRRMGVAWRAYGAVLKPITCAVLAFILIYVGSKLYFHTHWDVVDNPSRALLAVLACWVVVAQAPRPEWMWRGLTVGLFCALLIVLGQRYIGGQLRPSGFIQAIAFANMVAALGLISFARPGDTMRAHVMAWFGVICAALILMLNGTRGAMLAMLVTVFPLLLVRYRRFSLRMFVISTAAVAVLAVGSYIVPHSPVADRVDQVVDDIRQFTQGNIETSVGVRLKIWHIGLQYAAAHPLTGAGVGQFARILHESSFCQQTNSLACVLEHAHNDMVEAVSTVGIPGLLALLGLFLVPAELFRRSLAASRRNGSSQGVSLGGAGLGVVMASLICGLTQVTMAHQANIVFYAGVTGVLLGLAAIEARRGAA</sequence>
<comment type="caution">
    <text evidence="7">The sequence shown here is derived from an EMBL/GenBank/DDBJ whole genome shotgun (WGS) entry which is preliminary data.</text>
</comment>
<evidence type="ECO:0000256" key="4">
    <source>
        <dbReference type="ARBA" id="ARBA00023136"/>
    </source>
</evidence>
<keyword evidence="3 5" id="KW-1133">Transmembrane helix</keyword>
<keyword evidence="4 5" id="KW-0472">Membrane</keyword>
<feature type="transmembrane region" description="Helical" evidence="5">
    <location>
        <begin position="141"/>
        <end position="174"/>
    </location>
</feature>
<evidence type="ECO:0000256" key="5">
    <source>
        <dbReference type="SAM" id="Phobius"/>
    </source>
</evidence>
<dbReference type="PANTHER" id="PTHR37422">
    <property type="entry name" value="TEICHURONIC ACID BIOSYNTHESIS PROTEIN TUAE"/>
    <property type="match status" value="1"/>
</dbReference>
<evidence type="ECO:0000256" key="1">
    <source>
        <dbReference type="ARBA" id="ARBA00004141"/>
    </source>
</evidence>
<reference evidence="7 8" key="1">
    <citation type="submission" date="2021-08" db="EMBL/GenBank/DDBJ databases">
        <authorList>
            <person name="Peeters C."/>
        </authorList>
    </citation>
    <scope>NUCLEOTIDE SEQUENCE [LARGE SCALE GENOMIC DNA]</scope>
    <source>
        <strain evidence="7 8">LMG 32289</strain>
    </source>
</reference>
<feature type="transmembrane region" description="Helical" evidence="5">
    <location>
        <begin position="26"/>
        <end position="47"/>
    </location>
</feature>
<feature type="transmembrane region" description="Helical" evidence="5">
    <location>
        <begin position="325"/>
        <end position="348"/>
    </location>
</feature>
<accession>A0ABM8WQA0</accession>
<evidence type="ECO:0000313" key="7">
    <source>
        <dbReference type="EMBL" id="CAG9169569.1"/>
    </source>
</evidence>
<evidence type="ECO:0000256" key="2">
    <source>
        <dbReference type="ARBA" id="ARBA00022692"/>
    </source>
</evidence>
<keyword evidence="2 5" id="KW-0812">Transmembrane</keyword>
<feature type="domain" description="O-antigen ligase-related" evidence="6">
    <location>
        <begin position="144"/>
        <end position="299"/>
    </location>
</feature>
<evidence type="ECO:0000313" key="8">
    <source>
        <dbReference type="Proteomes" id="UP000706525"/>
    </source>
</evidence>
<dbReference type="Pfam" id="PF04932">
    <property type="entry name" value="Wzy_C"/>
    <property type="match status" value="1"/>
</dbReference>
<comment type="subcellular location">
    <subcellularLocation>
        <location evidence="1">Membrane</location>
        <topology evidence="1">Multi-pass membrane protein</topology>
    </subcellularLocation>
</comment>
<evidence type="ECO:0000256" key="3">
    <source>
        <dbReference type="ARBA" id="ARBA00022989"/>
    </source>
</evidence>
<proteinExistence type="predicted"/>
<feature type="transmembrane region" description="Helical" evidence="5">
    <location>
        <begin position="59"/>
        <end position="74"/>
    </location>
</feature>
<organism evidence="7 8">
    <name type="scientific">Cupriavidus pampae</name>
    <dbReference type="NCBI Taxonomy" id="659251"/>
    <lineage>
        <taxon>Bacteria</taxon>
        <taxon>Pseudomonadati</taxon>
        <taxon>Pseudomonadota</taxon>
        <taxon>Betaproteobacteria</taxon>
        <taxon>Burkholderiales</taxon>
        <taxon>Burkholderiaceae</taxon>
        <taxon>Cupriavidus</taxon>
    </lineage>
</organism>
<feature type="transmembrane region" description="Helical" evidence="5">
    <location>
        <begin position="354"/>
        <end position="372"/>
    </location>
</feature>
<gene>
    <name evidence="7" type="ORF">LMG32289_01736</name>
</gene>
<feature type="transmembrane region" description="Helical" evidence="5">
    <location>
        <begin position="80"/>
        <end position="97"/>
    </location>
</feature>
<keyword evidence="8" id="KW-1185">Reference proteome</keyword>
<feature type="transmembrane region" description="Helical" evidence="5">
    <location>
        <begin position="286"/>
        <end position="304"/>
    </location>
</feature>
<protein>
    <recommendedName>
        <fullName evidence="6">O-antigen ligase-related domain-containing protein</fullName>
    </recommendedName>
</protein>
<name>A0ABM8WQA0_9BURK</name>
<dbReference type="Proteomes" id="UP000706525">
    <property type="component" value="Unassembled WGS sequence"/>
</dbReference>
<feature type="transmembrane region" description="Helical" evidence="5">
    <location>
        <begin position="109"/>
        <end position="129"/>
    </location>
</feature>
<dbReference type="InterPro" id="IPR051533">
    <property type="entry name" value="WaaL-like"/>
</dbReference>
<dbReference type="InterPro" id="IPR007016">
    <property type="entry name" value="O-antigen_ligase-rel_domated"/>
</dbReference>
<evidence type="ECO:0000259" key="6">
    <source>
        <dbReference type="Pfam" id="PF04932"/>
    </source>
</evidence>